<name>A0A927N686_9ACTN</name>
<evidence type="ECO:0000313" key="1">
    <source>
        <dbReference type="EMBL" id="MBE1612914.1"/>
    </source>
</evidence>
<reference evidence="1" key="1">
    <citation type="submission" date="2020-10" db="EMBL/GenBank/DDBJ databases">
        <title>Sequencing the genomes of 1000 actinobacteria strains.</title>
        <authorList>
            <person name="Klenk H.-P."/>
        </authorList>
    </citation>
    <scope>NUCLEOTIDE SEQUENCE</scope>
    <source>
        <strain evidence="1">DSM 45354</strain>
    </source>
</reference>
<proteinExistence type="predicted"/>
<dbReference type="EMBL" id="JADBEM010000001">
    <property type="protein sequence ID" value="MBE1612914.1"/>
    <property type="molecule type" value="Genomic_DNA"/>
</dbReference>
<evidence type="ECO:0000313" key="2">
    <source>
        <dbReference type="Proteomes" id="UP000638648"/>
    </source>
</evidence>
<accession>A0A927N686</accession>
<organism evidence="1 2">
    <name type="scientific">Actinopolymorpha pittospori</name>
    <dbReference type="NCBI Taxonomy" id="648752"/>
    <lineage>
        <taxon>Bacteria</taxon>
        <taxon>Bacillati</taxon>
        <taxon>Actinomycetota</taxon>
        <taxon>Actinomycetes</taxon>
        <taxon>Propionibacteriales</taxon>
        <taxon>Actinopolymorphaceae</taxon>
        <taxon>Actinopolymorpha</taxon>
    </lineage>
</organism>
<dbReference type="Pfam" id="PF04229">
    <property type="entry name" value="GrpB"/>
    <property type="match status" value="1"/>
</dbReference>
<dbReference type="RefSeq" id="WP_192755872.1">
    <property type="nucleotide sequence ID" value="NZ_BAABJL010000239.1"/>
</dbReference>
<dbReference type="AlphaFoldDB" id="A0A927N686"/>
<dbReference type="InterPro" id="IPR007344">
    <property type="entry name" value="GrpB/CoaE"/>
</dbReference>
<dbReference type="PANTHER" id="PTHR34822:SF1">
    <property type="entry name" value="GRPB FAMILY PROTEIN"/>
    <property type="match status" value="1"/>
</dbReference>
<gene>
    <name evidence="1" type="ORF">HEB94_009762</name>
</gene>
<keyword evidence="2" id="KW-1185">Reference proteome</keyword>
<sequence length="183" mass="20629">MTDPNHTASTFRHAAVRIVEYDPTWPTRYAEEATLLTETLGSRLLRVEHVGSTSVPGMPAKPIIDILAAVAGYDDFPTVVTDLEKIGYLYTPESESDDPDRRVFRKGPDDMTRLRTHHLHVTEAGSPYWQRIVAFRDHLRRTPEVATAYADLKKGLAAEHAREPRSYTAGKHDFVTTVERITS</sequence>
<dbReference type="SUPFAM" id="SSF81301">
    <property type="entry name" value="Nucleotidyltransferase"/>
    <property type="match status" value="1"/>
</dbReference>
<dbReference type="Proteomes" id="UP000638648">
    <property type="component" value="Unassembled WGS sequence"/>
</dbReference>
<protein>
    <submittedName>
        <fullName evidence="1">GrpB-like predicted nucleotidyltransferase (UPF0157 family)</fullName>
    </submittedName>
</protein>
<dbReference type="PANTHER" id="PTHR34822">
    <property type="entry name" value="GRPB DOMAIN PROTEIN (AFU_ORTHOLOGUE AFUA_1G01530)"/>
    <property type="match status" value="1"/>
</dbReference>
<comment type="caution">
    <text evidence="1">The sequence shown here is derived from an EMBL/GenBank/DDBJ whole genome shotgun (WGS) entry which is preliminary data.</text>
</comment>
<dbReference type="Gene3D" id="3.30.460.10">
    <property type="entry name" value="Beta Polymerase, domain 2"/>
    <property type="match status" value="1"/>
</dbReference>
<dbReference type="InterPro" id="IPR043519">
    <property type="entry name" value="NT_sf"/>
</dbReference>